<evidence type="ECO:0000256" key="6">
    <source>
        <dbReference type="ARBA" id="ARBA00029555"/>
    </source>
</evidence>
<dbReference type="AlphaFoldDB" id="A0A3Q3L386"/>
<keyword evidence="9" id="KW-1185">Reference proteome</keyword>
<accession>A0A3Q3L386</accession>
<dbReference type="PANTHER" id="PTHR22455">
    <property type="entry name" value="CILIA- AND FLAGELLA-ASSOCIATED PROTEIN 91"/>
    <property type="match status" value="1"/>
</dbReference>
<reference evidence="8" key="1">
    <citation type="submission" date="2025-08" db="UniProtKB">
        <authorList>
            <consortium name="Ensembl"/>
        </authorList>
    </citation>
    <scope>IDENTIFICATION</scope>
</reference>
<reference evidence="8" key="2">
    <citation type="submission" date="2025-09" db="UniProtKB">
        <authorList>
            <consortium name="Ensembl"/>
        </authorList>
    </citation>
    <scope>IDENTIFICATION</scope>
</reference>
<feature type="domain" description="CFAP91" evidence="7">
    <location>
        <begin position="150"/>
        <end position="299"/>
    </location>
</feature>
<dbReference type="GO" id="GO:0005930">
    <property type="term" value="C:axoneme"/>
    <property type="evidence" value="ECO:0007669"/>
    <property type="project" value="UniProtKB-SubCell"/>
</dbReference>
<evidence type="ECO:0000259" key="7">
    <source>
        <dbReference type="Pfam" id="PF14738"/>
    </source>
</evidence>
<evidence type="ECO:0000256" key="4">
    <source>
        <dbReference type="ARBA" id="ARBA00023273"/>
    </source>
</evidence>
<keyword evidence="2" id="KW-0963">Cytoplasm</keyword>
<evidence type="ECO:0000313" key="8">
    <source>
        <dbReference type="Ensembl" id="ENSLBEP00000003374.1"/>
    </source>
</evidence>
<dbReference type="Ensembl" id="ENSLBET00000003547.1">
    <property type="protein sequence ID" value="ENSLBEP00000003374.1"/>
    <property type="gene ID" value="ENSLBEG00000002596.1"/>
</dbReference>
<sequence length="307" mass="35763">ATDPVYTVSSEVDHARSSLKRRVPEFGSMFSNLHHHPRYTFQLDSADPVPTFIDRRWRGHTEQRREALQQLAGEDCHVTGADRWKYFKRNFPQMFFSLCQSKFNIFPSIPAVPLCCPMVYCLFFHLLRGEFESTGLKKAERQPTHCTVGVQTDYRESESQTDPYSPEYVVRPGTTPSELLRLAALTWGRGLPAGLAEVEMIQRARARRVWEASLPPLDDISQLDKRRRMMEGMEVEVWEFREGEIKKLQEARLAVLKDLVKQRDETQKEITSERLNQIHSKHLKEKEAKLNKIHKDYLRCKTSSNVQ</sequence>
<evidence type="ECO:0000256" key="5">
    <source>
        <dbReference type="ARBA" id="ARBA00029468"/>
    </source>
</evidence>
<comment type="similarity">
    <text evidence="5">Belongs to the CFAP91 family.</text>
</comment>
<keyword evidence="4" id="KW-0966">Cell projection</keyword>
<evidence type="ECO:0000313" key="9">
    <source>
        <dbReference type="Proteomes" id="UP000261660"/>
    </source>
</evidence>
<dbReference type="Pfam" id="PF14738">
    <property type="entry name" value="CFAP91"/>
    <property type="match status" value="1"/>
</dbReference>
<dbReference type="InterPro" id="IPR026720">
    <property type="entry name" value="CFAP91"/>
</dbReference>
<evidence type="ECO:0000256" key="3">
    <source>
        <dbReference type="ARBA" id="ARBA00023212"/>
    </source>
</evidence>
<organism evidence="8 9">
    <name type="scientific">Labrus bergylta</name>
    <name type="common">ballan wrasse</name>
    <dbReference type="NCBI Taxonomy" id="56723"/>
    <lineage>
        <taxon>Eukaryota</taxon>
        <taxon>Metazoa</taxon>
        <taxon>Chordata</taxon>
        <taxon>Craniata</taxon>
        <taxon>Vertebrata</taxon>
        <taxon>Euteleostomi</taxon>
        <taxon>Actinopterygii</taxon>
        <taxon>Neopterygii</taxon>
        <taxon>Teleostei</taxon>
        <taxon>Neoteleostei</taxon>
        <taxon>Acanthomorphata</taxon>
        <taxon>Eupercaria</taxon>
        <taxon>Labriformes</taxon>
        <taxon>Labridae</taxon>
        <taxon>Labrus</taxon>
    </lineage>
</organism>
<dbReference type="InterPro" id="IPR032840">
    <property type="entry name" value="CFAP91_dom"/>
</dbReference>
<evidence type="ECO:0000256" key="1">
    <source>
        <dbReference type="ARBA" id="ARBA00004430"/>
    </source>
</evidence>
<dbReference type="GeneTree" id="ENSGT00390000003024"/>
<keyword evidence="3" id="KW-0206">Cytoskeleton</keyword>
<name>A0A3Q3L386_9LABR</name>
<dbReference type="PANTHER" id="PTHR22455:SF10">
    <property type="entry name" value="CILIA- AND FLAGELLA-ASSOCIATED PROTEIN 91"/>
    <property type="match status" value="1"/>
</dbReference>
<evidence type="ECO:0000256" key="2">
    <source>
        <dbReference type="ARBA" id="ARBA00022490"/>
    </source>
</evidence>
<protein>
    <recommendedName>
        <fullName evidence="6">Cilia- and flagella-associated protein 91</fullName>
    </recommendedName>
</protein>
<dbReference type="Proteomes" id="UP000261660">
    <property type="component" value="Unplaced"/>
</dbReference>
<dbReference type="InParanoid" id="A0A3Q3L386"/>
<comment type="subcellular location">
    <subcellularLocation>
        <location evidence="1">Cytoplasm</location>
        <location evidence="1">Cytoskeleton</location>
        <location evidence="1">Cilium axoneme</location>
    </subcellularLocation>
</comment>
<dbReference type="STRING" id="56723.ENSLBEP00000003374"/>
<proteinExistence type="inferred from homology"/>